<dbReference type="GO" id="GO:0008442">
    <property type="term" value="F:3-hydroxyisobutyrate dehydrogenase activity"/>
    <property type="evidence" value="ECO:0007669"/>
    <property type="project" value="TreeGrafter"/>
</dbReference>
<accession>A0A162SYL9</accession>
<dbReference type="Gene3D" id="3.40.50.720">
    <property type="entry name" value="NAD(P)-binding Rossmann-like Domain"/>
    <property type="match status" value="1"/>
</dbReference>
<dbReference type="Pfam" id="PF03446">
    <property type="entry name" value="NAD_binding_2"/>
    <property type="match status" value="1"/>
</dbReference>
<dbReference type="GO" id="GO:0006574">
    <property type="term" value="P:L-valine catabolic process"/>
    <property type="evidence" value="ECO:0007669"/>
    <property type="project" value="TreeGrafter"/>
</dbReference>
<dbReference type="InterPro" id="IPR013328">
    <property type="entry name" value="6PGD_dom2"/>
</dbReference>
<reference evidence="6 9" key="2">
    <citation type="submission" date="2016-10" db="EMBL/GenBank/DDBJ databases">
        <title>Hydorgenophaga sp. LPB0072 isolated from gastropod.</title>
        <authorList>
            <person name="Kim E."/>
            <person name="Yi H."/>
        </authorList>
    </citation>
    <scope>NUCLEOTIDE SEQUENCE [LARGE SCALE GENOMIC DNA]</scope>
    <source>
        <strain evidence="6 9">LPB0072</strain>
    </source>
</reference>
<dbReference type="OrthoDB" id="9777604at2"/>
<feature type="active site" evidence="3">
    <location>
        <position position="180"/>
    </location>
</feature>
<proteinExistence type="predicted"/>
<name>A0A162SYL9_9BURK</name>
<dbReference type="PIRSF" id="PIRSF000103">
    <property type="entry name" value="HIBADH"/>
    <property type="match status" value="1"/>
</dbReference>
<dbReference type="PANTHER" id="PTHR22981">
    <property type="entry name" value="3-HYDROXYISOBUTYRATE DEHYDROGENASE-RELATED"/>
    <property type="match status" value="1"/>
</dbReference>
<evidence type="ECO:0000259" key="5">
    <source>
        <dbReference type="Pfam" id="PF14833"/>
    </source>
</evidence>
<dbReference type="InterPro" id="IPR036291">
    <property type="entry name" value="NAD(P)-bd_dom_sf"/>
</dbReference>
<dbReference type="EMBL" id="LVWD01000001">
    <property type="protein sequence ID" value="OAD44163.1"/>
    <property type="molecule type" value="Genomic_DNA"/>
</dbReference>
<dbReference type="InterPro" id="IPR029154">
    <property type="entry name" value="HIBADH-like_NADP-bd"/>
</dbReference>
<evidence type="ECO:0000313" key="8">
    <source>
        <dbReference type="Proteomes" id="UP000185657"/>
    </source>
</evidence>
<sequence length="313" mass="32919">MTQATAIDTSLKIGFIGLGNLGEPLCNSLIQAGFSVTVTDLDQRHAGRLLKGGARWSADVAGVCADADVVITVLPSPAVSRKVMEGPGGVLASLRRGGVWIEMSTTDMDDLKRLAAIAEERGIATLECPVTGGVHLAGSGEITVLVGGEKPVFEQVEPILSTMGGEIIYMGEIGCASVVKVVTNMLAFIHLVAAGEAMMLPAKYGVDPDATYRAIRASSGNSFVHETESQLILSGSYNVKFTMDLACKDLGLVNNIAEKLGVPLELGGLTQQIFRRARGLYGSEAQSPEVARLLEKACNLELRADGYPSELVA</sequence>
<keyword evidence="1" id="KW-0560">Oxidoreductase</keyword>
<organism evidence="6 9">
    <name type="scientific">Hydrogenophaga crassostreae</name>
    <dbReference type="NCBI Taxonomy" id="1763535"/>
    <lineage>
        <taxon>Bacteria</taxon>
        <taxon>Pseudomonadati</taxon>
        <taxon>Pseudomonadota</taxon>
        <taxon>Betaproteobacteria</taxon>
        <taxon>Burkholderiales</taxon>
        <taxon>Comamonadaceae</taxon>
        <taxon>Hydrogenophaga</taxon>
    </lineage>
</organism>
<dbReference type="SUPFAM" id="SSF48179">
    <property type="entry name" value="6-phosphogluconate dehydrogenase C-terminal domain-like"/>
    <property type="match status" value="1"/>
</dbReference>
<dbReference type="EMBL" id="CP017476">
    <property type="protein sequence ID" value="AOW13877.1"/>
    <property type="molecule type" value="Genomic_DNA"/>
</dbReference>
<dbReference type="InterPro" id="IPR015815">
    <property type="entry name" value="HIBADH-related"/>
</dbReference>
<evidence type="ECO:0000313" key="7">
    <source>
        <dbReference type="EMBL" id="OAD44163.1"/>
    </source>
</evidence>
<dbReference type="KEGG" id="hyl:LPB072_14530"/>
<evidence type="ECO:0000313" key="6">
    <source>
        <dbReference type="EMBL" id="AOW13877.1"/>
    </source>
</evidence>
<evidence type="ECO:0000313" key="9">
    <source>
        <dbReference type="Proteomes" id="UP000185680"/>
    </source>
</evidence>
<dbReference type="Gene3D" id="1.10.1040.10">
    <property type="entry name" value="N-(1-d-carboxylethyl)-l-norvaline Dehydrogenase, domain 2"/>
    <property type="match status" value="1"/>
</dbReference>
<dbReference type="InterPro" id="IPR006115">
    <property type="entry name" value="6PGDH_NADP-bd"/>
</dbReference>
<evidence type="ECO:0000256" key="1">
    <source>
        <dbReference type="ARBA" id="ARBA00023002"/>
    </source>
</evidence>
<dbReference type="Pfam" id="PF14833">
    <property type="entry name" value="NAD_binding_11"/>
    <property type="match status" value="1"/>
</dbReference>
<dbReference type="Proteomes" id="UP000185680">
    <property type="component" value="Chromosome"/>
</dbReference>
<keyword evidence="8" id="KW-1185">Reference proteome</keyword>
<dbReference type="RefSeq" id="WP_066084439.1">
    <property type="nucleotide sequence ID" value="NZ_CP017476.1"/>
</dbReference>
<feature type="domain" description="3-hydroxyisobutyrate dehydrogenase-like NAD-binding" evidence="5">
    <location>
        <begin position="174"/>
        <end position="293"/>
    </location>
</feature>
<evidence type="ECO:0000259" key="4">
    <source>
        <dbReference type="Pfam" id="PF03446"/>
    </source>
</evidence>
<dbReference type="AlphaFoldDB" id="A0A162SYL9"/>
<dbReference type="STRING" id="1763535.LPB072_14530"/>
<evidence type="ECO:0000256" key="2">
    <source>
        <dbReference type="ARBA" id="ARBA00023027"/>
    </source>
</evidence>
<dbReference type="GO" id="GO:0051287">
    <property type="term" value="F:NAD binding"/>
    <property type="evidence" value="ECO:0007669"/>
    <property type="project" value="InterPro"/>
</dbReference>
<keyword evidence="2" id="KW-0520">NAD</keyword>
<dbReference type="GO" id="GO:0050661">
    <property type="term" value="F:NADP binding"/>
    <property type="evidence" value="ECO:0007669"/>
    <property type="project" value="InterPro"/>
</dbReference>
<evidence type="ECO:0000256" key="3">
    <source>
        <dbReference type="PIRSR" id="PIRSR000103-1"/>
    </source>
</evidence>
<protein>
    <submittedName>
        <fullName evidence="6">3-hydroxyisobutyrate dehydrogenase</fullName>
    </submittedName>
</protein>
<dbReference type="InterPro" id="IPR008927">
    <property type="entry name" value="6-PGluconate_DH-like_C_sf"/>
</dbReference>
<feature type="domain" description="6-phosphogluconate dehydrogenase NADP-binding" evidence="4">
    <location>
        <begin position="12"/>
        <end position="171"/>
    </location>
</feature>
<dbReference type="SUPFAM" id="SSF51735">
    <property type="entry name" value="NAD(P)-binding Rossmann-fold domains"/>
    <property type="match status" value="1"/>
</dbReference>
<gene>
    <name evidence="6" type="ORF">LPB072_14530</name>
    <name evidence="7" type="ORF">LPB72_01285</name>
</gene>
<dbReference type="PANTHER" id="PTHR22981:SF84">
    <property type="entry name" value="3-HYDROXYISOBUTYRATE DEHYDROGENASE"/>
    <property type="match status" value="1"/>
</dbReference>
<dbReference type="Proteomes" id="UP000185657">
    <property type="component" value="Unassembled WGS sequence"/>
</dbReference>
<reference evidence="7 8" key="1">
    <citation type="submission" date="2016-02" db="EMBL/GenBank/DDBJ databases">
        <title>Draft genome sequence of Hydrogenophaga sp. LPB0072.</title>
        <authorList>
            <person name="Shin S.-K."/>
            <person name="Yi H."/>
        </authorList>
    </citation>
    <scope>NUCLEOTIDE SEQUENCE [LARGE SCALE GENOMIC DNA]</scope>
    <source>
        <strain evidence="7 8">LPB0072</strain>
    </source>
</reference>